<comment type="caution">
    <text evidence="1">The sequence shown here is derived from an EMBL/GenBank/DDBJ whole genome shotgun (WGS) entry which is preliminary data.</text>
</comment>
<dbReference type="Proteomes" id="UP000600918">
    <property type="component" value="Unassembled WGS sequence"/>
</dbReference>
<dbReference type="AlphaFoldDB" id="A0A834NQL6"/>
<protein>
    <submittedName>
        <fullName evidence="1">Uncharacterized protein</fullName>
    </submittedName>
</protein>
<gene>
    <name evidence="1" type="ORF">H0235_012243</name>
</gene>
<name>A0A834NQL6_VESPE</name>
<reference evidence="1" key="1">
    <citation type="journal article" date="2020" name="G3 (Bethesda)">
        <title>High-Quality Assemblies for Three Invasive Social Wasps from the &lt;i&gt;Vespula&lt;/i&gt; Genus.</title>
        <authorList>
            <person name="Harrop T.W.R."/>
            <person name="Guhlin J."/>
            <person name="McLaughlin G.M."/>
            <person name="Permina E."/>
            <person name="Stockwell P."/>
            <person name="Gilligan J."/>
            <person name="Le Lec M.F."/>
            <person name="Gruber M.A.M."/>
            <person name="Quinn O."/>
            <person name="Lovegrove M."/>
            <person name="Duncan E.J."/>
            <person name="Remnant E.J."/>
            <person name="Van Eeckhoven J."/>
            <person name="Graham B."/>
            <person name="Knapp R.A."/>
            <person name="Langford K.W."/>
            <person name="Kronenberg Z."/>
            <person name="Press M.O."/>
            <person name="Eacker S.M."/>
            <person name="Wilson-Rankin E.E."/>
            <person name="Purcell J."/>
            <person name="Lester P.J."/>
            <person name="Dearden P.K."/>
        </authorList>
    </citation>
    <scope>NUCLEOTIDE SEQUENCE</scope>
    <source>
        <strain evidence="1">Volc-1</strain>
    </source>
</reference>
<evidence type="ECO:0000313" key="1">
    <source>
        <dbReference type="EMBL" id="KAF7415651.1"/>
    </source>
</evidence>
<accession>A0A834NQL6</accession>
<sequence length="130" mass="14433">MLVEARSLKRPCTLLQCLASKHVHRETVSRIECMELSQACCHLFHLVPREICNDVNTNPNLARALPYFTGRNGSLAGGQGGDEKIFNLVYPLGVSREDEKIFGPFPAAFKMQIASTEEKHDKPEGNIAHA</sequence>
<proteinExistence type="predicted"/>
<organism evidence="1 2">
    <name type="scientific">Vespula pensylvanica</name>
    <name type="common">Western yellow jacket</name>
    <name type="synonym">Wasp</name>
    <dbReference type="NCBI Taxonomy" id="30213"/>
    <lineage>
        <taxon>Eukaryota</taxon>
        <taxon>Metazoa</taxon>
        <taxon>Ecdysozoa</taxon>
        <taxon>Arthropoda</taxon>
        <taxon>Hexapoda</taxon>
        <taxon>Insecta</taxon>
        <taxon>Pterygota</taxon>
        <taxon>Neoptera</taxon>
        <taxon>Endopterygota</taxon>
        <taxon>Hymenoptera</taxon>
        <taxon>Apocrita</taxon>
        <taxon>Aculeata</taxon>
        <taxon>Vespoidea</taxon>
        <taxon>Vespidae</taxon>
        <taxon>Vespinae</taxon>
        <taxon>Vespula</taxon>
    </lineage>
</organism>
<evidence type="ECO:0000313" key="2">
    <source>
        <dbReference type="Proteomes" id="UP000600918"/>
    </source>
</evidence>
<dbReference type="EMBL" id="JACSDY010000011">
    <property type="protein sequence ID" value="KAF7415651.1"/>
    <property type="molecule type" value="Genomic_DNA"/>
</dbReference>
<keyword evidence="2" id="KW-1185">Reference proteome</keyword>